<dbReference type="Gene3D" id="3.30.200.20">
    <property type="entry name" value="Phosphorylase Kinase, domain 1"/>
    <property type="match status" value="1"/>
</dbReference>
<dbReference type="EMBL" id="BAABIC010000009">
    <property type="protein sequence ID" value="GAA4690765.1"/>
    <property type="molecule type" value="Genomic_DNA"/>
</dbReference>
<dbReference type="Gene3D" id="3.90.1200.10">
    <property type="match status" value="1"/>
</dbReference>
<dbReference type="Pfam" id="PF01636">
    <property type="entry name" value="APH"/>
    <property type="match status" value="1"/>
</dbReference>
<evidence type="ECO:0000313" key="3">
    <source>
        <dbReference type="Proteomes" id="UP001500325"/>
    </source>
</evidence>
<protein>
    <recommendedName>
        <fullName evidence="1">Aminoglycoside phosphotransferase domain-containing protein</fullName>
    </recommendedName>
</protein>
<sequence>MIASAVPRVARAAGATTGQGLWRDEMTETVDTAVDADPVLANRVRARLGLGETHALAVLEGGRSGLTYTIGAGSDRAVVKAVPPGRRAVGRNDVLHQAAILEALADTAVPAPAVLARDTEQPAWFAMEFAAGQAAEPVLEVDAAVEPALARARMLEAARILGALHAVPLDVVERSLADTGGTLPEAVTADGEVARWAKTMYAVPEDLRPGGAELVERLAASVPAPVAPVIVHGDFRLGNLLFTDATATALVDWEIWSVGDPRVDLGWFGVFTDGALFPGSGRVVEGLPSEAELAEAYRATRGGDGGTSADAVWFSALGRMKMAAIMGHNLVRHRTGAHHDPVQEQLPRTITALITDGLRLLEGSR</sequence>
<feature type="domain" description="Aminoglycoside phosphotransferase" evidence="1">
    <location>
        <begin position="58"/>
        <end position="272"/>
    </location>
</feature>
<accession>A0ABP8WK93</accession>
<name>A0ABP8WK93_9PSEU</name>
<reference evidence="3" key="1">
    <citation type="journal article" date="2019" name="Int. J. Syst. Evol. Microbiol.">
        <title>The Global Catalogue of Microorganisms (GCM) 10K type strain sequencing project: providing services to taxonomists for standard genome sequencing and annotation.</title>
        <authorList>
            <consortium name="The Broad Institute Genomics Platform"/>
            <consortium name="The Broad Institute Genome Sequencing Center for Infectious Disease"/>
            <person name="Wu L."/>
            <person name="Ma J."/>
        </authorList>
    </citation>
    <scope>NUCLEOTIDE SEQUENCE [LARGE SCALE GENOMIC DNA]</scope>
    <source>
        <strain evidence="3">JCM 18055</strain>
    </source>
</reference>
<dbReference type="InterPro" id="IPR011009">
    <property type="entry name" value="Kinase-like_dom_sf"/>
</dbReference>
<keyword evidence="3" id="KW-1185">Reference proteome</keyword>
<proteinExistence type="predicted"/>
<dbReference type="PANTHER" id="PTHR21310">
    <property type="entry name" value="AMINOGLYCOSIDE PHOSPHOTRANSFERASE-RELATED-RELATED"/>
    <property type="match status" value="1"/>
</dbReference>
<gene>
    <name evidence="2" type="ORF">GCM10023215_29360</name>
</gene>
<dbReference type="CDD" id="cd05154">
    <property type="entry name" value="ACAD10_11_N-like"/>
    <property type="match status" value="1"/>
</dbReference>
<dbReference type="InterPro" id="IPR002575">
    <property type="entry name" value="Aminoglycoside_PTrfase"/>
</dbReference>
<comment type="caution">
    <text evidence="2">The sequence shown here is derived from an EMBL/GenBank/DDBJ whole genome shotgun (WGS) entry which is preliminary data.</text>
</comment>
<evidence type="ECO:0000259" key="1">
    <source>
        <dbReference type="Pfam" id="PF01636"/>
    </source>
</evidence>
<evidence type="ECO:0000313" key="2">
    <source>
        <dbReference type="EMBL" id="GAA4690765.1"/>
    </source>
</evidence>
<dbReference type="InterPro" id="IPR051678">
    <property type="entry name" value="AGP_Transferase"/>
</dbReference>
<organism evidence="2 3">
    <name type="scientific">Pseudonocardia yuanmonensis</name>
    <dbReference type="NCBI Taxonomy" id="1095914"/>
    <lineage>
        <taxon>Bacteria</taxon>
        <taxon>Bacillati</taxon>
        <taxon>Actinomycetota</taxon>
        <taxon>Actinomycetes</taxon>
        <taxon>Pseudonocardiales</taxon>
        <taxon>Pseudonocardiaceae</taxon>
        <taxon>Pseudonocardia</taxon>
    </lineage>
</organism>
<dbReference type="InterPro" id="IPR041726">
    <property type="entry name" value="ACAD10_11_N"/>
</dbReference>
<dbReference type="Proteomes" id="UP001500325">
    <property type="component" value="Unassembled WGS sequence"/>
</dbReference>
<dbReference type="SUPFAM" id="SSF56112">
    <property type="entry name" value="Protein kinase-like (PK-like)"/>
    <property type="match status" value="1"/>
</dbReference>